<feature type="region of interest" description="Disordered" evidence="1">
    <location>
        <begin position="134"/>
        <end position="155"/>
    </location>
</feature>
<keyword evidence="3" id="KW-1185">Reference proteome</keyword>
<name>A0A9P3UV26_LYOSH</name>
<dbReference type="Proteomes" id="UP001063166">
    <property type="component" value="Unassembled WGS sequence"/>
</dbReference>
<feature type="region of interest" description="Disordered" evidence="1">
    <location>
        <begin position="43"/>
        <end position="81"/>
    </location>
</feature>
<feature type="compositionally biased region" description="Basic residues" evidence="1">
    <location>
        <begin position="375"/>
        <end position="394"/>
    </location>
</feature>
<organism evidence="2 3">
    <name type="scientific">Lyophyllum shimeji</name>
    <name type="common">Hon-shimeji</name>
    <name type="synonym">Tricholoma shimeji</name>
    <dbReference type="NCBI Taxonomy" id="47721"/>
    <lineage>
        <taxon>Eukaryota</taxon>
        <taxon>Fungi</taxon>
        <taxon>Dikarya</taxon>
        <taxon>Basidiomycota</taxon>
        <taxon>Agaricomycotina</taxon>
        <taxon>Agaricomycetes</taxon>
        <taxon>Agaricomycetidae</taxon>
        <taxon>Agaricales</taxon>
        <taxon>Tricholomatineae</taxon>
        <taxon>Lyophyllaceae</taxon>
        <taxon>Lyophyllum</taxon>
    </lineage>
</organism>
<proteinExistence type="predicted"/>
<evidence type="ECO:0000313" key="2">
    <source>
        <dbReference type="EMBL" id="GLB45400.1"/>
    </source>
</evidence>
<feature type="compositionally biased region" description="Polar residues" evidence="1">
    <location>
        <begin position="325"/>
        <end position="335"/>
    </location>
</feature>
<feature type="region of interest" description="Disordered" evidence="1">
    <location>
        <begin position="322"/>
        <end position="401"/>
    </location>
</feature>
<feature type="region of interest" description="Disordered" evidence="1">
    <location>
        <begin position="221"/>
        <end position="306"/>
    </location>
</feature>
<dbReference type="OrthoDB" id="2939859at2759"/>
<feature type="region of interest" description="Disordered" evidence="1">
    <location>
        <begin position="891"/>
        <end position="922"/>
    </location>
</feature>
<feature type="region of interest" description="Disordered" evidence="1">
    <location>
        <begin position="176"/>
        <end position="197"/>
    </location>
</feature>
<evidence type="ECO:0000313" key="3">
    <source>
        <dbReference type="Proteomes" id="UP001063166"/>
    </source>
</evidence>
<sequence>MIPSLDWRALPWEVGTRRSGKLEQQDSNIQERAVAHMSVTYHLLDPEEDQEEGPGSDISGDSLESLFGGTHHEEIGLEARGMDLDQDTLREEGQEEGPGSYISGDSLESLFGGAHHEEIGLEALGMDVDRDTLREEDQDEGPGSDISGDSLESLFGGTHHEEIGLEARGMDLDRDTLREEGQEEGPGSDISGDSLESLFGGAHHEEIGLEALGMDVDRDTLAEEGSDNDGDSQSSLSGGAQLAAGSDSNDSTWGSPFSSEEPQSLVRNCATSEMGGMEGPEGPNEGENQVDEGSMIGEIGDDETTTQELIGPYGLRKRHEPSLSLRAQSSHNEASGTDGAFNPATDSSESCSSSESAWDSDVDSTSNRASDVQRPRRRQKRVSKNYARGRRNPRVARVTRPPLPEQAFTFAGEYRCSTHDHSGGGVCGVLEAFKLMFSPTLNVVFSPELAGGCLIPASQLSNYLRKHCSTSLGLGRQLLAASEWNRITNHVIVEHGLDPDQCSESLLASLPSNLPAPLPVLGEVANKSSVARFFKCPAPGCSTWAIAANGVAKYNIRDHYRDNHDRLGAATKDYESFLAQKIMIYGSQNTYHVFKLDTCVAPLATSQLPVLLSFENCKNEPVDARTQDGAWLEKLGWVQYLDSLGASVDTLRALVTPPTEALSQVAGLGAESRYIEMGLLQLYRESALYLNNASDFLEVRHPSVRLSITAGFKSSRFRVVTRKTLSEYRQPLVLTLTFMIRLLQAKESGHCDGLGTLRIHGHPKQVDAAGALRNLFLESKGQPDIEKMRKLMHAAFDYLLRPPHLEDTLMACPTDQVLFLMCLVDGENFSSAHGLQGLCAGLQYSFRCVMVHIARLRSTGETSYTPWVQPSNGELRGREQVAAEEDNFLVEGDQHDDISEDEDLPSDFEGSDGPSAKDAEQAIRQRRGTVRFDEQVMLYLAEEVVWVKKSVVDAPNTPFARFRDAWHIASQYAKKESNGTSFRPSSDGQKYEFFDAREGSLIVDMLLWRDTLADLSLRNLPEAIEALVPNDCVHLIKDLPVDLVEDQHSTQLAVHKQPHNAAILEPIRTKIQDALLTASKEPRSLVNANGQLVAEKLAGWLDQEQEVLAIVAAIFALSAGPTFRSFQFRGLRYDSSPDHDARNLFFLPNGRIILANPRAKQLNADNAPVALSFPPLTSPHLSFFFWILKPVAINLLDLAKMDVPAYCWCIWVTPNPRSRRTHEPHFWQGSDFNRKIQRLTRDRLGFQIDCGLVRQISHAVLRDKLPSLFDSPELTATALMSLVENGPLRDFANALRVPTFVTLSQKEGCISLLVSELWQMVLGLRELNTILEFLVPGSNLFPTLKYSTVAFHRARGAIQEFYGVPMLRGNQISSIPLAADILANEPFLLGNLAGGSRRLGDDALRVVTYAVLFGNSKPRLGATAPLGGLHVDDVALAACSVSLVV</sequence>
<comment type="caution">
    <text evidence="2">The sequence shown here is derived from an EMBL/GenBank/DDBJ whole genome shotgun (WGS) entry which is preliminary data.</text>
</comment>
<reference evidence="2" key="1">
    <citation type="submission" date="2022-07" db="EMBL/GenBank/DDBJ databases">
        <title>The genome of Lyophyllum shimeji provides insight into the initial evolution of ectomycorrhizal fungal genome.</title>
        <authorList>
            <person name="Kobayashi Y."/>
            <person name="Shibata T."/>
            <person name="Hirakawa H."/>
            <person name="Shigenobu S."/>
            <person name="Nishiyama T."/>
            <person name="Yamada A."/>
            <person name="Hasebe M."/>
            <person name="Kawaguchi M."/>
        </authorList>
    </citation>
    <scope>NUCLEOTIDE SEQUENCE</scope>
    <source>
        <strain evidence="2">AT787</strain>
    </source>
</reference>
<feature type="compositionally biased region" description="Polar residues" evidence="1">
    <location>
        <begin position="246"/>
        <end position="271"/>
    </location>
</feature>
<feature type="compositionally biased region" description="Low complexity" evidence="1">
    <location>
        <begin position="346"/>
        <end position="359"/>
    </location>
</feature>
<accession>A0A9P3UV26</accession>
<protein>
    <submittedName>
        <fullName evidence="2">Uncharacterized protein</fullName>
    </submittedName>
</protein>
<evidence type="ECO:0000256" key="1">
    <source>
        <dbReference type="SAM" id="MobiDB-lite"/>
    </source>
</evidence>
<gene>
    <name evidence="2" type="ORF">LshimejAT787_2200630</name>
</gene>
<dbReference type="EMBL" id="BRPK01000022">
    <property type="protein sequence ID" value="GLB45400.1"/>
    <property type="molecule type" value="Genomic_DNA"/>
</dbReference>
<feature type="compositionally biased region" description="Acidic residues" evidence="1">
    <location>
        <begin position="898"/>
        <end position="910"/>
    </location>
</feature>
<feature type="compositionally biased region" description="Basic and acidic residues" evidence="1">
    <location>
        <begin position="70"/>
        <end position="81"/>
    </location>
</feature>